<dbReference type="RefSeq" id="WP_050151209.1">
    <property type="nucleotide sequence ID" value="NZ_CABHWO010000142.1"/>
</dbReference>
<keyword evidence="2" id="KW-1185">Reference proteome</keyword>
<proteinExistence type="predicted"/>
<dbReference type="InterPro" id="IPR037217">
    <property type="entry name" value="Trp/Indoleamine_2_3_dOase-like"/>
</dbReference>
<organism evidence="1 2">
    <name type="scientific">Yersinia alsatica</name>
    <dbReference type="NCBI Taxonomy" id="2890317"/>
    <lineage>
        <taxon>Bacteria</taxon>
        <taxon>Pseudomonadati</taxon>
        <taxon>Pseudomonadota</taxon>
        <taxon>Gammaproteobacteria</taxon>
        <taxon>Enterobacterales</taxon>
        <taxon>Yersiniaceae</taxon>
        <taxon>Yersinia</taxon>
    </lineage>
</organism>
<dbReference type="SUPFAM" id="SSF140959">
    <property type="entry name" value="Indolic compounds 2,3-dioxygenase-like"/>
    <property type="match status" value="1"/>
</dbReference>
<dbReference type="GeneID" id="75141158"/>
<reference evidence="1" key="1">
    <citation type="submission" date="2022-08" db="EMBL/GenBank/DDBJ databases">
        <authorList>
            <person name="Bogun A."/>
            <person name="Kislichkina A."/>
            <person name="Solomentsev V."/>
            <person name="Skryabin Y."/>
            <person name="Sizova A."/>
            <person name="Platonov M."/>
            <person name="Dentovskaya S."/>
        </authorList>
    </citation>
    <scope>NUCLEOTIDE SEQUENCE</scope>
    <source>
        <strain evidence="1">SCPM-O-B-7604</strain>
    </source>
</reference>
<evidence type="ECO:0000313" key="1">
    <source>
        <dbReference type="EMBL" id="UWM43853.1"/>
    </source>
</evidence>
<dbReference type="PANTHER" id="PTHR10138:SF0">
    <property type="entry name" value="TRYPTOPHAN 2,3-DIOXYGENASE"/>
    <property type="match status" value="1"/>
</dbReference>
<sequence>MNEPPDVIAWQLTTKAVPDSPRDTTMKLINQLDDWLNGRISAPLPMAEILQAFHDYGKQFVDKALLQRLDGVRQRLAASQLLANTWIGAALATLLDKYDGKYDYYSYLALDLLNWEENATGNEALLDWRLTLLTFDIMRFEFAALSGNENWLPRIPSDEKLASMRGRRLLRAMQAALERQQLTPHNVESGVITEISNLWSQIDARMSETDRLRLNYSLLPVDKVHDEYLFLRILQTFETVFSWLAVSLNQVIRLGTTDIHQSHHLIERCHQRLCEASLLFPLLSSLRVEAFRDFRTHTEGASAIQSHSYKTVESLCRTPSKERINSIAYISVPEVRNRVLQQSETIDSVYLNMGQTASISPSDLAVFSQAMNAFEFELKKWRQSHYGIAVKMLGVSPGTGYTEGTPYLNEVRHIAVFEANKIQEIK</sequence>
<evidence type="ECO:0000313" key="2">
    <source>
        <dbReference type="Proteomes" id="UP001057860"/>
    </source>
</evidence>
<dbReference type="Proteomes" id="UP001057860">
    <property type="component" value="Chromosome"/>
</dbReference>
<dbReference type="PANTHER" id="PTHR10138">
    <property type="entry name" value="TRYPTOPHAN 2,3-DIOXYGENASE"/>
    <property type="match status" value="1"/>
</dbReference>
<gene>
    <name evidence="1" type="ORF">N0H69_14125</name>
</gene>
<dbReference type="Gene3D" id="1.20.58.480">
    <property type="match status" value="2"/>
</dbReference>
<evidence type="ECO:0008006" key="3">
    <source>
        <dbReference type="Google" id="ProtNLM"/>
    </source>
</evidence>
<dbReference type="EMBL" id="CP104006">
    <property type="protein sequence ID" value="UWM43853.1"/>
    <property type="molecule type" value="Genomic_DNA"/>
</dbReference>
<name>A0ABY5UK64_9GAMM</name>
<accession>A0ABY5UK64</accession>
<protein>
    <recommendedName>
        <fullName evidence="3">Tryptophan 2,3-dioxygenase</fullName>
    </recommendedName>
</protein>
<dbReference type="InterPro" id="IPR004981">
    <property type="entry name" value="Trp_2_3_dOase"/>
</dbReference>